<dbReference type="RefSeq" id="WP_111158155.1">
    <property type="nucleotide sequence ID" value="NZ_PCDP01000001.1"/>
</dbReference>
<feature type="domain" description="DUF5680" evidence="1">
    <location>
        <begin position="47"/>
        <end position="153"/>
    </location>
</feature>
<reference evidence="2 3" key="1">
    <citation type="journal article" date="2018" name="Sci. Rep.">
        <title>Rhizobium tumorigenes sp. nov., a novel plant tumorigenic bacterium isolated from cane gall tumors on thornless blackberry.</title>
        <authorList>
            <person name="Kuzmanovi N."/>
            <person name="Smalla K."/>
            <person name="Gronow S."/>
            <person name="PuBawska J."/>
        </authorList>
    </citation>
    <scope>NUCLEOTIDE SEQUENCE [LARGE SCALE GENOMIC DNA]</scope>
    <source>
        <strain evidence="2 3">CCBAU 85046</strain>
    </source>
</reference>
<gene>
    <name evidence="2" type="ORF">CPY51_00820</name>
</gene>
<comment type="caution">
    <text evidence="2">The sequence shown here is derived from an EMBL/GenBank/DDBJ whole genome shotgun (WGS) entry which is preliminary data.</text>
</comment>
<dbReference type="OrthoDB" id="9801008at2"/>
<protein>
    <recommendedName>
        <fullName evidence="1">DUF5680 domain-containing protein</fullName>
    </recommendedName>
</protein>
<keyword evidence="3" id="KW-1185">Reference proteome</keyword>
<dbReference type="EMBL" id="PCDP01000001">
    <property type="protein sequence ID" value="PZM16827.1"/>
    <property type="molecule type" value="Genomic_DNA"/>
</dbReference>
<evidence type="ECO:0000313" key="2">
    <source>
        <dbReference type="EMBL" id="PZM16827.1"/>
    </source>
</evidence>
<sequence length="155" mass="17437">MWSLAELNDFIVYAKSNSYVAGAEPSTSCRQGSHDIGYAVGGWRYLDSYFGGTDFAGQEVVWANEEPVWAMNYFGRILEPMLIDAAIAGKVIKAALQYMYVEEKRFLGGLDFDHELARYHDRNIGDCAHFSGREVIVVAGREAYELYYRGGLIKP</sequence>
<dbReference type="Pfam" id="PF18931">
    <property type="entry name" value="DUF5680"/>
    <property type="match status" value="1"/>
</dbReference>
<evidence type="ECO:0000313" key="3">
    <source>
        <dbReference type="Proteomes" id="UP000248925"/>
    </source>
</evidence>
<dbReference type="AlphaFoldDB" id="A0A2W4CVW6"/>
<accession>A0A2W4CVW6</accession>
<dbReference type="Proteomes" id="UP000248925">
    <property type="component" value="Unassembled WGS sequence"/>
</dbReference>
<evidence type="ECO:0000259" key="1">
    <source>
        <dbReference type="Pfam" id="PF18931"/>
    </source>
</evidence>
<organism evidence="2 3">
    <name type="scientific">Rhizobium tubonense</name>
    <dbReference type="NCBI Taxonomy" id="484088"/>
    <lineage>
        <taxon>Bacteria</taxon>
        <taxon>Pseudomonadati</taxon>
        <taxon>Pseudomonadota</taxon>
        <taxon>Alphaproteobacteria</taxon>
        <taxon>Hyphomicrobiales</taxon>
        <taxon>Rhizobiaceae</taxon>
        <taxon>Rhizobium/Agrobacterium group</taxon>
        <taxon>Rhizobium</taxon>
    </lineage>
</organism>
<name>A0A2W4CVW6_9HYPH</name>
<dbReference type="InterPro" id="IPR043735">
    <property type="entry name" value="DUF5680"/>
</dbReference>
<proteinExistence type="predicted"/>